<dbReference type="Proteomes" id="UP001521184">
    <property type="component" value="Unassembled WGS sequence"/>
</dbReference>
<keyword evidence="2" id="KW-1185">Reference proteome</keyword>
<dbReference type="InterPro" id="IPR036259">
    <property type="entry name" value="MFS_trans_sf"/>
</dbReference>
<evidence type="ECO:0000313" key="1">
    <source>
        <dbReference type="EMBL" id="KAL1643959.1"/>
    </source>
</evidence>
<dbReference type="EMBL" id="JAKEKT020000025">
    <property type="protein sequence ID" value="KAL1643959.1"/>
    <property type="molecule type" value="Genomic_DNA"/>
</dbReference>
<name>A0ABR3TT94_9PEZI</name>
<gene>
    <name evidence="1" type="ORF">SLS58_004634</name>
</gene>
<comment type="caution">
    <text evidence="1">The sequence shown here is derived from an EMBL/GenBank/DDBJ whole genome shotgun (WGS) entry which is preliminary data.</text>
</comment>
<sequence>MAETKAEGTAPLTDHGEEVEASAAEILELCHVRDGVPRSAWAVALVGAAERLTFYGITAPFQNYLQHGQRDGSHGGLALSQSAATNIVNAFNSLVSIAPIAAGAMADARLGRYRTLVGSVM</sequence>
<dbReference type="Gene3D" id="1.20.1250.20">
    <property type="entry name" value="MFS general substrate transporter like domains"/>
    <property type="match status" value="1"/>
</dbReference>
<organism evidence="1 2">
    <name type="scientific">Diplodia intermedia</name>
    <dbReference type="NCBI Taxonomy" id="856260"/>
    <lineage>
        <taxon>Eukaryota</taxon>
        <taxon>Fungi</taxon>
        <taxon>Dikarya</taxon>
        <taxon>Ascomycota</taxon>
        <taxon>Pezizomycotina</taxon>
        <taxon>Dothideomycetes</taxon>
        <taxon>Dothideomycetes incertae sedis</taxon>
        <taxon>Botryosphaeriales</taxon>
        <taxon>Botryosphaeriaceae</taxon>
        <taxon>Diplodia</taxon>
    </lineage>
</organism>
<reference evidence="1 2" key="1">
    <citation type="journal article" date="2023" name="Plant Dis.">
        <title>First Report of Diplodia intermedia Causing Canker and Dieback Diseases on Apple Trees in Canada.</title>
        <authorList>
            <person name="Ellouze W."/>
            <person name="Ilyukhin E."/>
            <person name="Sulman M."/>
            <person name="Ali S."/>
        </authorList>
    </citation>
    <scope>NUCLEOTIDE SEQUENCE [LARGE SCALE GENOMIC DNA]</scope>
    <source>
        <strain evidence="1 2">M45-28</strain>
    </source>
</reference>
<accession>A0ABR3TT94</accession>
<evidence type="ECO:0000313" key="2">
    <source>
        <dbReference type="Proteomes" id="UP001521184"/>
    </source>
</evidence>
<proteinExistence type="predicted"/>
<protein>
    <submittedName>
        <fullName evidence="1">Uncharacterized protein</fullName>
    </submittedName>
</protein>